<name>A0A803RCN1_CANSA</name>
<reference evidence="1" key="1">
    <citation type="submission" date="2018-11" db="EMBL/GenBank/DDBJ databases">
        <authorList>
            <person name="Grassa J C."/>
        </authorList>
    </citation>
    <scope>NUCLEOTIDE SEQUENCE [LARGE SCALE GENOMIC DNA]</scope>
</reference>
<dbReference type="EMBL" id="UZAU01000018">
    <property type="status" value="NOT_ANNOTATED_CDS"/>
    <property type="molecule type" value="Genomic_DNA"/>
</dbReference>
<accession>A0A803RCN1</accession>
<reference evidence="1" key="2">
    <citation type="submission" date="2021-03" db="UniProtKB">
        <authorList>
            <consortium name="EnsemblPlants"/>
        </authorList>
    </citation>
    <scope>IDENTIFICATION</scope>
</reference>
<dbReference type="Gramene" id="novel_model_970_5bd9a17a">
    <property type="protein sequence ID" value="cds.novel_model_970_5bd9a17a"/>
    <property type="gene ID" value="novel_gene_548_5bd9a17a"/>
</dbReference>
<organism evidence="1 2">
    <name type="scientific">Cannabis sativa</name>
    <name type="common">Hemp</name>
    <name type="synonym">Marijuana</name>
    <dbReference type="NCBI Taxonomy" id="3483"/>
    <lineage>
        <taxon>Eukaryota</taxon>
        <taxon>Viridiplantae</taxon>
        <taxon>Streptophyta</taxon>
        <taxon>Embryophyta</taxon>
        <taxon>Tracheophyta</taxon>
        <taxon>Spermatophyta</taxon>
        <taxon>Magnoliopsida</taxon>
        <taxon>eudicotyledons</taxon>
        <taxon>Gunneridae</taxon>
        <taxon>Pentapetalae</taxon>
        <taxon>rosids</taxon>
        <taxon>fabids</taxon>
        <taxon>Rosales</taxon>
        <taxon>Cannabaceae</taxon>
        <taxon>Cannabis</taxon>
    </lineage>
</organism>
<proteinExistence type="predicted"/>
<protein>
    <submittedName>
        <fullName evidence="1">Uncharacterized protein</fullName>
    </submittedName>
</protein>
<dbReference type="EnsemblPlants" id="novel_model_970_5bd9a17a">
    <property type="protein sequence ID" value="cds.novel_model_970_5bd9a17a"/>
    <property type="gene ID" value="novel_gene_548_5bd9a17a"/>
</dbReference>
<sequence length="79" mass="9082">MQLKLGDLLSVPPGMIPNVFIVRQKLRITLLQTISILMKRFLRTALLESVLLNLMKKLFLLSWKFLLKMVATTQTLGLE</sequence>
<evidence type="ECO:0000313" key="2">
    <source>
        <dbReference type="Proteomes" id="UP000596661"/>
    </source>
</evidence>
<dbReference type="AlphaFoldDB" id="A0A803RCN1"/>
<keyword evidence="2" id="KW-1185">Reference proteome</keyword>
<evidence type="ECO:0000313" key="1">
    <source>
        <dbReference type="EnsemblPlants" id="cds.novel_model_970_5bd9a17a"/>
    </source>
</evidence>
<dbReference type="Proteomes" id="UP000596661">
    <property type="component" value="Chromosome 1"/>
</dbReference>